<evidence type="ECO:0000256" key="2">
    <source>
        <dbReference type="ARBA" id="ARBA00022679"/>
    </source>
</evidence>
<keyword evidence="1 4" id="KW-0489">Methyltransferase</keyword>
<dbReference type="Proteomes" id="UP001444661">
    <property type="component" value="Unassembled WGS sequence"/>
</dbReference>
<dbReference type="PANTHER" id="PTHR43619">
    <property type="entry name" value="S-ADENOSYL-L-METHIONINE-DEPENDENT METHYLTRANSFERASE YKTD-RELATED"/>
    <property type="match status" value="1"/>
</dbReference>
<dbReference type="SUPFAM" id="SSF53335">
    <property type="entry name" value="S-adenosyl-L-methionine-dependent methyltransferases"/>
    <property type="match status" value="1"/>
</dbReference>
<dbReference type="Gene3D" id="3.40.50.150">
    <property type="entry name" value="Vaccinia Virus protein VP39"/>
    <property type="match status" value="1"/>
</dbReference>
<sequence length="364" mass="38908">MTWQFVDQHKNTQTVFDDNYDMAKENTKGSGGRDTKPKPDEKGESATPSTASTTGNGRQVPGALSTSSGPGPRITLTGAQQTNLATLCARAQDAKSAKPLLNDTWALHVLEQVPGYDFTGVAPGALTSSAVVKRALTLDRWAASFLERNPRATVIHLACGLDSRCLRLRWGGDGGGVGAKPDVCWVDLDLPDVVALRRQLLPSPSGPGLDYRLVAASVAEESWLADVPADRPTLIIMEGLSMYLTEKDGIALLRRLLKRFPSGSLLFDCVGSVVLRAQGLIAILRHTGASFAWGIDYPRYLELLDERLRLVETVGPLGMMSSFVESELVPAPVRLAVRGARVCAVFETGGGACYAGYNNAGGLL</sequence>
<proteinExistence type="predicted"/>
<organism evidence="4 5">
    <name type="scientific">Apiospora rasikravindrae</name>
    <dbReference type="NCBI Taxonomy" id="990691"/>
    <lineage>
        <taxon>Eukaryota</taxon>
        <taxon>Fungi</taxon>
        <taxon>Dikarya</taxon>
        <taxon>Ascomycota</taxon>
        <taxon>Pezizomycotina</taxon>
        <taxon>Sordariomycetes</taxon>
        <taxon>Xylariomycetidae</taxon>
        <taxon>Amphisphaeriales</taxon>
        <taxon>Apiosporaceae</taxon>
        <taxon>Apiospora</taxon>
    </lineage>
</organism>
<dbReference type="GO" id="GO:0032259">
    <property type="term" value="P:methylation"/>
    <property type="evidence" value="ECO:0007669"/>
    <property type="project" value="UniProtKB-KW"/>
</dbReference>
<feature type="compositionally biased region" description="Basic and acidic residues" evidence="3">
    <location>
        <begin position="21"/>
        <end position="44"/>
    </location>
</feature>
<evidence type="ECO:0000313" key="4">
    <source>
        <dbReference type="EMBL" id="KAK8022447.1"/>
    </source>
</evidence>
<keyword evidence="2" id="KW-0808">Transferase</keyword>
<dbReference type="InterPro" id="IPR029063">
    <property type="entry name" value="SAM-dependent_MTases_sf"/>
</dbReference>
<feature type="region of interest" description="Disordered" evidence="3">
    <location>
        <begin position="16"/>
        <end position="76"/>
    </location>
</feature>
<dbReference type="Pfam" id="PF04072">
    <property type="entry name" value="LCM"/>
    <property type="match status" value="1"/>
</dbReference>
<gene>
    <name evidence="4" type="ORF">PG993_013214</name>
</gene>
<evidence type="ECO:0000256" key="1">
    <source>
        <dbReference type="ARBA" id="ARBA00022603"/>
    </source>
</evidence>
<evidence type="ECO:0000313" key="5">
    <source>
        <dbReference type="Proteomes" id="UP001444661"/>
    </source>
</evidence>
<feature type="compositionally biased region" description="Polar residues" evidence="3">
    <location>
        <begin position="46"/>
        <end position="57"/>
    </location>
</feature>
<dbReference type="PANTHER" id="PTHR43619:SF2">
    <property type="entry name" value="S-ADENOSYL-L-METHIONINE-DEPENDENT METHYLTRANSFERASES SUPERFAMILY PROTEIN"/>
    <property type="match status" value="1"/>
</dbReference>
<accession>A0ABR1RY94</accession>
<evidence type="ECO:0000256" key="3">
    <source>
        <dbReference type="SAM" id="MobiDB-lite"/>
    </source>
</evidence>
<reference evidence="4 5" key="1">
    <citation type="submission" date="2023-01" db="EMBL/GenBank/DDBJ databases">
        <title>Analysis of 21 Apiospora genomes using comparative genomics revels a genus with tremendous synthesis potential of carbohydrate active enzymes and secondary metabolites.</title>
        <authorList>
            <person name="Sorensen T."/>
        </authorList>
    </citation>
    <scope>NUCLEOTIDE SEQUENCE [LARGE SCALE GENOMIC DNA]</scope>
    <source>
        <strain evidence="4 5">CBS 33761</strain>
    </source>
</reference>
<dbReference type="InterPro" id="IPR007213">
    <property type="entry name" value="Ppm1/Ppm2/Tcmp"/>
</dbReference>
<name>A0ABR1RY94_9PEZI</name>
<dbReference type="EMBL" id="JAQQWK010000012">
    <property type="protein sequence ID" value="KAK8022447.1"/>
    <property type="molecule type" value="Genomic_DNA"/>
</dbReference>
<keyword evidence="5" id="KW-1185">Reference proteome</keyword>
<comment type="caution">
    <text evidence="4">The sequence shown here is derived from an EMBL/GenBank/DDBJ whole genome shotgun (WGS) entry which is preliminary data.</text>
</comment>
<protein>
    <submittedName>
        <fullName evidence="4">Leucine carboxyl methyltransferase</fullName>
    </submittedName>
</protein>
<dbReference type="GO" id="GO:0008168">
    <property type="term" value="F:methyltransferase activity"/>
    <property type="evidence" value="ECO:0007669"/>
    <property type="project" value="UniProtKB-KW"/>
</dbReference>